<dbReference type="PANTHER" id="PTHR46728">
    <property type="entry name" value="AN1-TYPE ZINC FINGER PROTEIN 4"/>
    <property type="match status" value="1"/>
</dbReference>
<accession>A7SCZ8</accession>
<keyword evidence="3" id="KW-0862">Zinc</keyword>
<dbReference type="PROSITE" id="PS51039">
    <property type="entry name" value="ZF_AN1"/>
    <property type="match status" value="1"/>
</dbReference>
<dbReference type="InterPro" id="IPR035896">
    <property type="entry name" value="AN1-like_Znf"/>
</dbReference>
<proteinExistence type="predicted"/>
<dbReference type="InParanoid" id="A7SCZ8"/>
<dbReference type="STRING" id="45351.A7SCZ8"/>
<dbReference type="EMBL" id="DS469626">
    <property type="protein sequence ID" value="EDO38424.1"/>
    <property type="molecule type" value="Genomic_DNA"/>
</dbReference>
<dbReference type="SMART" id="SM00154">
    <property type="entry name" value="ZnF_AN1"/>
    <property type="match status" value="1"/>
</dbReference>
<keyword evidence="2 4" id="KW-0863">Zinc-finger</keyword>
<gene>
    <name evidence="6" type="ORF">NEMVEDRAFT_v1g113783</name>
</gene>
<name>A7SCZ8_NEMVE</name>
<organism evidence="6 7">
    <name type="scientific">Nematostella vectensis</name>
    <name type="common">Starlet sea anemone</name>
    <dbReference type="NCBI Taxonomy" id="45351"/>
    <lineage>
        <taxon>Eukaryota</taxon>
        <taxon>Metazoa</taxon>
        <taxon>Cnidaria</taxon>
        <taxon>Anthozoa</taxon>
        <taxon>Hexacorallia</taxon>
        <taxon>Actiniaria</taxon>
        <taxon>Edwardsiidae</taxon>
        <taxon>Nematostella</taxon>
    </lineage>
</organism>
<dbReference type="GO" id="GO:0008270">
    <property type="term" value="F:zinc ion binding"/>
    <property type="evidence" value="ECO:0007669"/>
    <property type="project" value="UniProtKB-KW"/>
</dbReference>
<dbReference type="Proteomes" id="UP000001593">
    <property type="component" value="Unassembled WGS sequence"/>
</dbReference>
<dbReference type="Pfam" id="PF01428">
    <property type="entry name" value="zf-AN1"/>
    <property type="match status" value="1"/>
</dbReference>
<evidence type="ECO:0000256" key="3">
    <source>
        <dbReference type="ARBA" id="ARBA00022833"/>
    </source>
</evidence>
<dbReference type="OMA" id="QFDRYPL"/>
<feature type="domain" description="AN1-type" evidence="5">
    <location>
        <begin position="16"/>
        <end position="63"/>
    </location>
</feature>
<dbReference type="PANTHER" id="PTHR46728:SF1">
    <property type="entry name" value="AN1-TYPE ZINC FINGER PROTEIN 4"/>
    <property type="match status" value="1"/>
</dbReference>
<feature type="non-terminal residue" evidence="6">
    <location>
        <position position="82"/>
    </location>
</feature>
<evidence type="ECO:0000313" key="7">
    <source>
        <dbReference type="Proteomes" id="UP000001593"/>
    </source>
</evidence>
<dbReference type="eggNOG" id="KOG3173">
    <property type="taxonomic scope" value="Eukaryota"/>
</dbReference>
<dbReference type="Gene3D" id="4.10.1110.10">
    <property type="entry name" value="AN1-like Zinc finger"/>
    <property type="match status" value="1"/>
</dbReference>
<reference evidence="6 7" key="1">
    <citation type="journal article" date="2007" name="Science">
        <title>Sea anemone genome reveals ancestral eumetazoan gene repertoire and genomic organization.</title>
        <authorList>
            <person name="Putnam N.H."/>
            <person name="Srivastava M."/>
            <person name="Hellsten U."/>
            <person name="Dirks B."/>
            <person name="Chapman J."/>
            <person name="Salamov A."/>
            <person name="Terry A."/>
            <person name="Shapiro H."/>
            <person name="Lindquist E."/>
            <person name="Kapitonov V.V."/>
            <person name="Jurka J."/>
            <person name="Genikhovich G."/>
            <person name="Grigoriev I.V."/>
            <person name="Lucas S.M."/>
            <person name="Steele R.E."/>
            <person name="Finnerty J.R."/>
            <person name="Technau U."/>
            <person name="Martindale M.Q."/>
            <person name="Rokhsar D.S."/>
        </authorList>
    </citation>
    <scope>NUCLEOTIDE SEQUENCE [LARGE SCALE GENOMIC DNA]</scope>
    <source>
        <strain evidence="7">CH2 X CH6</strain>
    </source>
</reference>
<protein>
    <recommendedName>
        <fullName evidence="5">AN1-type domain-containing protein</fullName>
    </recommendedName>
</protein>
<dbReference type="InterPro" id="IPR000058">
    <property type="entry name" value="Znf_AN1"/>
</dbReference>
<sequence length="82" mass="9146">HLPPVKAKPPPQLVPTKKKTRCFSCGKKTGLATTYQCRCGNSFCATHRYAEVHSCTYDYKSEGRKIIEQNNPVIAAPKLPKI</sequence>
<dbReference type="HOGENOM" id="CLU_057016_7_1_1"/>
<dbReference type="InterPro" id="IPR053061">
    <property type="entry name" value="AN1-type_zinc_finger"/>
</dbReference>
<dbReference type="SUPFAM" id="SSF118310">
    <property type="entry name" value="AN1-like Zinc finger"/>
    <property type="match status" value="1"/>
</dbReference>
<dbReference type="AlphaFoldDB" id="A7SCZ8"/>
<evidence type="ECO:0000256" key="2">
    <source>
        <dbReference type="ARBA" id="ARBA00022771"/>
    </source>
</evidence>
<evidence type="ECO:0000313" key="6">
    <source>
        <dbReference type="EMBL" id="EDO38424.1"/>
    </source>
</evidence>
<keyword evidence="1" id="KW-0479">Metal-binding</keyword>
<evidence type="ECO:0000259" key="5">
    <source>
        <dbReference type="PROSITE" id="PS51039"/>
    </source>
</evidence>
<dbReference type="PhylomeDB" id="A7SCZ8"/>
<keyword evidence="7" id="KW-1185">Reference proteome</keyword>
<evidence type="ECO:0000256" key="4">
    <source>
        <dbReference type="PROSITE-ProRule" id="PRU00449"/>
    </source>
</evidence>
<evidence type="ECO:0000256" key="1">
    <source>
        <dbReference type="ARBA" id="ARBA00022723"/>
    </source>
</evidence>